<keyword evidence="4" id="KW-1185">Reference proteome</keyword>
<dbReference type="EMBL" id="JAHQIW010004252">
    <property type="protein sequence ID" value="KAJ1361669.1"/>
    <property type="molecule type" value="Genomic_DNA"/>
</dbReference>
<feature type="region of interest" description="Disordered" evidence="1">
    <location>
        <begin position="1"/>
        <end position="33"/>
    </location>
</feature>
<organism evidence="3 4">
    <name type="scientific">Parelaphostrongylus tenuis</name>
    <name type="common">Meningeal worm</name>
    <dbReference type="NCBI Taxonomy" id="148309"/>
    <lineage>
        <taxon>Eukaryota</taxon>
        <taxon>Metazoa</taxon>
        <taxon>Ecdysozoa</taxon>
        <taxon>Nematoda</taxon>
        <taxon>Chromadorea</taxon>
        <taxon>Rhabditida</taxon>
        <taxon>Rhabditina</taxon>
        <taxon>Rhabditomorpha</taxon>
        <taxon>Strongyloidea</taxon>
        <taxon>Metastrongylidae</taxon>
        <taxon>Parelaphostrongylus</taxon>
    </lineage>
</organism>
<protein>
    <submittedName>
        <fullName evidence="3">Uncharacterized protein</fullName>
    </submittedName>
</protein>
<reference evidence="3" key="1">
    <citation type="submission" date="2021-06" db="EMBL/GenBank/DDBJ databases">
        <title>Parelaphostrongylus tenuis whole genome reference sequence.</title>
        <authorList>
            <person name="Garwood T.J."/>
            <person name="Larsen P.A."/>
            <person name="Fountain-Jones N.M."/>
            <person name="Garbe J.R."/>
            <person name="Macchietto M.G."/>
            <person name="Kania S.A."/>
            <person name="Gerhold R.W."/>
            <person name="Richards J.E."/>
            <person name="Wolf T.M."/>
        </authorList>
    </citation>
    <scope>NUCLEOTIDE SEQUENCE</scope>
    <source>
        <strain evidence="3">MNPRO001-30</strain>
        <tissue evidence="3">Meninges</tissue>
    </source>
</reference>
<gene>
    <name evidence="2" type="ORF">KIN20_020974</name>
    <name evidence="3" type="ORF">KIN20_020981</name>
</gene>
<evidence type="ECO:0000313" key="4">
    <source>
        <dbReference type="Proteomes" id="UP001196413"/>
    </source>
</evidence>
<evidence type="ECO:0000256" key="1">
    <source>
        <dbReference type="SAM" id="MobiDB-lite"/>
    </source>
</evidence>
<accession>A0AAD5QTW1</accession>
<comment type="caution">
    <text evidence="3">The sequence shown here is derived from an EMBL/GenBank/DDBJ whole genome shotgun (WGS) entry which is preliminary data.</text>
</comment>
<evidence type="ECO:0000313" key="3">
    <source>
        <dbReference type="EMBL" id="KAJ1361675.1"/>
    </source>
</evidence>
<name>A0AAD5QTW1_PARTN</name>
<proteinExistence type="predicted"/>
<dbReference type="Proteomes" id="UP001196413">
    <property type="component" value="Unassembled WGS sequence"/>
</dbReference>
<dbReference type="EMBL" id="JAHQIW010004253">
    <property type="protein sequence ID" value="KAJ1361675.1"/>
    <property type="molecule type" value="Genomic_DNA"/>
</dbReference>
<evidence type="ECO:0000313" key="2">
    <source>
        <dbReference type="EMBL" id="KAJ1361669.1"/>
    </source>
</evidence>
<feature type="compositionally biased region" description="Polar residues" evidence="1">
    <location>
        <begin position="12"/>
        <end position="28"/>
    </location>
</feature>
<dbReference type="AlphaFoldDB" id="A0AAD5QTW1"/>
<sequence>MAHHSPEVASNAIMSSGQGNCEDSTAMSSEDEDWETMLDSLIISADEDTGDE</sequence>